<dbReference type="PANTHER" id="PTHR40400:SF1">
    <property type="entry name" value="SLR1512 PROTEIN"/>
    <property type="match status" value="1"/>
</dbReference>
<feature type="transmembrane region" description="Helical" evidence="2">
    <location>
        <begin position="308"/>
        <end position="327"/>
    </location>
</feature>
<dbReference type="EMBL" id="CAFBNA010000163">
    <property type="protein sequence ID" value="CAB4947150.1"/>
    <property type="molecule type" value="Genomic_DNA"/>
</dbReference>
<protein>
    <submittedName>
        <fullName evidence="3">Unannotated protein</fullName>
    </submittedName>
</protein>
<dbReference type="Pfam" id="PF05982">
    <property type="entry name" value="Sbt_1"/>
    <property type="match status" value="1"/>
</dbReference>
<feature type="transmembrane region" description="Helical" evidence="2">
    <location>
        <begin position="339"/>
        <end position="362"/>
    </location>
</feature>
<dbReference type="AlphaFoldDB" id="A0A6J7JU97"/>
<sequence>MDADILKNLTDPAILFFFLGVTIGLIRSNLEIPAPIAKFLSLYLLMALGFKGGQALADAGLSGDGAKVIGAAIVLALVIPVIWFLVLRKRIDAFDAAAIAATYGSVSAVTFVTASQFLVSRGDEAGGHMTVAMVLMESPAIIMAVLLATWVRAKMKTSNTIVATPTAALVGDNLATTDSRTLVPEAPHPAGERGPEEGVDHSEPPISIKEVFREAFTDGVNLLLVGSMVVGFISGPAGGEAMAPFINGLFKGLLSFFLLEMGLLVARRLREVRDVGPFLIAFGVIVPFINASLALTIGWALRLPVGDLTLLAVLAASGSYIVVPAVVRYAIPEAAPSRYLTLALGITFPINITIGIPLYYAVASALGT</sequence>
<reference evidence="3" key="1">
    <citation type="submission" date="2020-05" db="EMBL/GenBank/DDBJ databases">
        <authorList>
            <person name="Chiriac C."/>
            <person name="Salcher M."/>
            <person name="Ghai R."/>
            <person name="Kavagutti S V."/>
        </authorList>
    </citation>
    <scope>NUCLEOTIDE SEQUENCE</scope>
</reference>
<dbReference type="PANTHER" id="PTHR40400">
    <property type="entry name" value="SLR1512 PROTEIN"/>
    <property type="match status" value="1"/>
</dbReference>
<evidence type="ECO:0000256" key="2">
    <source>
        <dbReference type="SAM" id="Phobius"/>
    </source>
</evidence>
<keyword evidence="2" id="KW-0812">Transmembrane</keyword>
<accession>A0A6J7JU97</accession>
<name>A0A6J7JU97_9ZZZZ</name>
<keyword evidence="2" id="KW-1133">Transmembrane helix</keyword>
<gene>
    <name evidence="3" type="ORF">UFOPK3708_01783</name>
</gene>
<feature type="transmembrane region" description="Helical" evidence="2">
    <location>
        <begin position="245"/>
        <end position="266"/>
    </location>
</feature>
<feature type="transmembrane region" description="Helical" evidence="2">
    <location>
        <begin position="68"/>
        <end position="86"/>
    </location>
</feature>
<feature type="transmembrane region" description="Helical" evidence="2">
    <location>
        <begin position="12"/>
        <end position="30"/>
    </location>
</feature>
<evidence type="ECO:0000313" key="3">
    <source>
        <dbReference type="EMBL" id="CAB4947150.1"/>
    </source>
</evidence>
<feature type="region of interest" description="Disordered" evidence="1">
    <location>
        <begin position="181"/>
        <end position="203"/>
    </location>
</feature>
<feature type="transmembrane region" description="Helical" evidence="2">
    <location>
        <begin position="98"/>
        <end position="119"/>
    </location>
</feature>
<proteinExistence type="predicted"/>
<feature type="transmembrane region" description="Helical" evidence="2">
    <location>
        <begin position="219"/>
        <end position="239"/>
    </location>
</feature>
<evidence type="ECO:0000256" key="1">
    <source>
        <dbReference type="SAM" id="MobiDB-lite"/>
    </source>
</evidence>
<organism evidence="3">
    <name type="scientific">freshwater metagenome</name>
    <dbReference type="NCBI Taxonomy" id="449393"/>
    <lineage>
        <taxon>unclassified sequences</taxon>
        <taxon>metagenomes</taxon>
        <taxon>ecological metagenomes</taxon>
    </lineage>
</organism>
<feature type="transmembrane region" description="Helical" evidence="2">
    <location>
        <begin position="278"/>
        <end position="302"/>
    </location>
</feature>
<dbReference type="InterPro" id="IPR010293">
    <property type="entry name" value="Sbt_1"/>
</dbReference>
<feature type="compositionally biased region" description="Basic and acidic residues" evidence="1">
    <location>
        <begin position="190"/>
        <end position="203"/>
    </location>
</feature>
<keyword evidence="2" id="KW-0472">Membrane</keyword>
<feature type="transmembrane region" description="Helical" evidence="2">
    <location>
        <begin position="131"/>
        <end position="151"/>
    </location>
</feature>